<keyword evidence="2" id="KW-0328">Glycosyltransferase</keyword>
<dbReference type="RefSeq" id="WP_315604203.1">
    <property type="nucleotide sequence ID" value="NZ_CP130318.1"/>
</dbReference>
<dbReference type="GO" id="GO:0016757">
    <property type="term" value="F:glycosyltransferase activity"/>
    <property type="evidence" value="ECO:0007669"/>
    <property type="project" value="UniProtKB-KW"/>
</dbReference>
<dbReference type="EMBL" id="CP130318">
    <property type="protein sequence ID" value="WNQ10429.1"/>
    <property type="molecule type" value="Genomic_DNA"/>
</dbReference>
<name>A0AA96LC72_9BACL</name>
<keyword evidence="2" id="KW-0808">Transferase</keyword>
<keyword evidence="3" id="KW-1185">Reference proteome</keyword>
<gene>
    <name evidence="2" type="ORF">MJA45_22855</name>
</gene>
<dbReference type="EC" id="2.4.-.-" evidence="2"/>
<dbReference type="InterPro" id="IPR050834">
    <property type="entry name" value="Glycosyltransf_2"/>
</dbReference>
<dbReference type="PANTHER" id="PTHR43685">
    <property type="entry name" value="GLYCOSYLTRANSFERASE"/>
    <property type="match status" value="1"/>
</dbReference>
<feature type="domain" description="Glycosyltransferase 2-like" evidence="1">
    <location>
        <begin position="10"/>
        <end position="140"/>
    </location>
</feature>
<evidence type="ECO:0000313" key="3">
    <source>
        <dbReference type="Proteomes" id="UP001305702"/>
    </source>
</evidence>
<reference evidence="2 3" key="1">
    <citation type="submission" date="2022-02" db="EMBL/GenBank/DDBJ databases">
        <title>Paenibacillus sp. MBLB1776 Whole Genome Shotgun Sequencing.</title>
        <authorList>
            <person name="Hwang C.Y."/>
            <person name="Cho E.-S."/>
            <person name="Seo M.-J."/>
        </authorList>
    </citation>
    <scope>NUCLEOTIDE SEQUENCE [LARGE SCALE GENOMIC DNA]</scope>
    <source>
        <strain evidence="2 3">MBLB1776</strain>
    </source>
</reference>
<organism evidence="2 3">
    <name type="scientific">Paenibacillus aurantius</name>
    <dbReference type="NCBI Taxonomy" id="2918900"/>
    <lineage>
        <taxon>Bacteria</taxon>
        <taxon>Bacillati</taxon>
        <taxon>Bacillota</taxon>
        <taxon>Bacilli</taxon>
        <taxon>Bacillales</taxon>
        <taxon>Paenibacillaceae</taxon>
        <taxon>Paenibacillus</taxon>
    </lineage>
</organism>
<sequence length="307" mass="35301">MQKNTKNGLSVVICTRNRQKDLQKCIDSLAEQKIDDISVPIEIIIIDDGNLTEETIDQFESQLSPRFSFRYHQKSDPGLIFSRVESIKLASYEIMLFIDDDIELFPNYLSTLYKTYLKNPDVVGVGGVDQFINSRRKWKFFGMIIGYHSGNCGKLSKSGYGGSMQEWIKIKEAFQTEYLSGCNMSFLKGTLAGLKPTEWLTSYSLGEDLYLSLYANKRGPLLINPDLKVLHHQSQASRDKVETVAYTEVVNHYHLLNYTDNNFSRKIYQLYTASGLFLKSLIQRKHRNKAKGYFKGILYVARNLYKT</sequence>
<dbReference type="Pfam" id="PF00535">
    <property type="entry name" value="Glycos_transf_2"/>
    <property type="match status" value="1"/>
</dbReference>
<dbReference type="SUPFAM" id="SSF53448">
    <property type="entry name" value="Nucleotide-diphospho-sugar transferases"/>
    <property type="match status" value="1"/>
</dbReference>
<protein>
    <submittedName>
        <fullName evidence="2">Glycosyltransferase</fullName>
        <ecNumber evidence="2">2.4.-.-</ecNumber>
    </submittedName>
</protein>
<dbReference type="AlphaFoldDB" id="A0AA96LC72"/>
<dbReference type="Proteomes" id="UP001305702">
    <property type="component" value="Chromosome"/>
</dbReference>
<accession>A0AA96LC72</accession>
<dbReference type="PANTHER" id="PTHR43685:SF2">
    <property type="entry name" value="GLYCOSYLTRANSFERASE 2-LIKE DOMAIN-CONTAINING PROTEIN"/>
    <property type="match status" value="1"/>
</dbReference>
<evidence type="ECO:0000259" key="1">
    <source>
        <dbReference type="Pfam" id="PF00535"/>
    </source>
</evidence>
<proteinExistence type="predicted"/>
<dbReference type="InterPro" id="IPR001173">
    <property type="entry name" value="Glyco_trans_2-like"/>
</dbReference>
<dbReference type="KEGG" id="paun:MJA45_22855"/>
<evidence type="ECO:0000313" key="2">
    <source>
        <dbReference type="EMBL" id="WNQ10429.1"/>
    </source>
</evidence>
<dbReference type="InterPro" id="IPR029044">
    <property type="entry name" value="Nucleotide-diphossugar_trans"/>
</dbReference>
<dbReference type="CDD" id="cd00761">
    <property type="entry name" value="Glyco_tranf_GTA_type"/>
    <property type="match status" value="1"/>
</dbReference>
<dbReference type="Gene3D" id="3.90.550.10">
    <property type="entry name" value="Spore Coat Polysaccharide Biosynthesis Protein SpsA, Chain A"/>
    <property type="match status" value="1"/>
</dbReference>